<accession>A0A368FV85</accession>
<dbReference type="PANTHER" id="PTHR11769:SF35">
    <property type="entry name" value="HYALURONIDASE"/>
    <property type="match status" value="1"/>
</dbReference>
<name>A0A368FV85_ANCCA</name>
<keyword evidence="2" id="KW-1015">Disulfide bond</keyword>
<evidence type="ECO:0000256" key="3">
    <source>
        <dbReference type="RuleBase" id="RU610713"/>
    </source>
</evidence>
<dbReference type="STRING" id="29170.A0A368FV85"/>
<dbReference type="AlphaFoldDB" id="A0A368FV85"/>
<comment type="caution">
    <text evidence="4">The sequence shown here is derived from an EMBL/GenBank/DDBJ whole genome shotgun (WGS) entry which is preliminary data.</text>
</comment>
<dbReference type="SUPFAM" id="SSF51445">
    <property type="entry name" value="(Trans)glycosidases"/>
    <property type="match status" value="1"/>
</dbReference>
<organism evidence="4 5">
    <name type="scientific">Ancylostoma caninum</name>
    <name type="common">Dog hookworm</name>
    <dbReference type="NCBI Taxonomy" id="29170"/>
    <lineage>
        <taxon>Eukaryota</taxon>
        <taxon>Metazoa</taxon>
        <taxon>Ecdysozoa</taxon>
        <taxon>Nematoda</taxon>
        <taxon>Chromadorea</taxon>
        <taxon>Rhabditida</taxon>
        <taxon>Rhabditina</taxon>
        <taxon>Rhabditomorpha</taxon>
        <taxon>Strongyloidea</taxon>
        <taxon>Ancylostomatidae</taxon>
        <taxon>Ancylostomatinae</taxon>
        <taxon>Ancylostoma</taxon>
    </lineage>
</organism>
<dbReference type="OrthoDB" id="5796153at2759"/>
<dbReference type="GO" id="GO:0005975">
    <property type="term" value="P:carbohydrate metabolic process"/>
    <property type="evidence" value="ECO:0007669"/>
    <property type="project" value="InterPro"/>
</dbReference>
<reference evidence="4 5" key="1">
    <citation type="submission" date="2014-10" db="EMBL/GenBank/DDBJ databases">
        <title>Draft genome of the hookworm Ancylostoma caninum.</title>
        <authorList>
            <person name="Mitreva M."/>
        </authorList>
    </citation>
    <scope>NUCLEOTIDE SEQUENCE [LARGE SCALE GENOMIC DNA]</scope>
    <source>
        <strain evidence="4 5">Baltimore</strain>
    </source>
</reference>
<evidence type="ECO:0000313" key="5">
    <source>
        <dbReference type="Proteomes" id="UP000252519"/>
    </source>
</evidence>
<dbReference type="PANTHER" id="PTHR11769">
    <property type="entry name" value="HYALURONIDASE"/>
    <property type="match status" value="1"/>
</dbReference>
<dbReference type="Pfam" id="PF01630">
    <property type="entry name" value="Glyco_hydro_56"/>
    <property type="match status" value="1"/>
</dbReference>
<proteinExistence type="inferred from homology"/>
<keyword evidence="3" id="KW-0378">Hydrolase</keyword>
<dbReference type="InterPro" id="IPR018155">
    <property type="entry name" value="Hyaluronidase"/>
</dbReference>
<dbReference type="InterPro" id="IPR017853">
    <property type="entry name" value="GH"/>
</dbReference>
<sequence>MIALPTLLSAFKAYWNFPSQPCQTNYSIDFLNYSIEANTNLSFYGDKVVIFYEFILGRYPYYKRYDENQPINGGIPQNCSLEEHLNITKENITMRIPDQNYSGLAILDLEEWRPLFDQNSWKEKKGDIRKHRNIHETTVKFSKQAIVGRLPQMVAYCAGLTMEKRLDPFSPDIEIHMSQNGIVAKHFFLTKRAQ</sequence>
<evidence type="ECO:0000313" key="4">
    <source>
        <dbReference type="EMBL" id="RCN36083.1"/>
    </source>
</evidence>
<comment type="catalytic activity">
    <reaction evidence="3">
        <text>Random hydrolysis of (1-&gt;4)-linkages between N-acetyl-beta-D-glucosamine and D-glucuronate residues in hyaluronate.</text>
        <dbReference type="EC" id="3.2.1.35"/>
    </reaction>
</comment>
<dbReference type="PRINTS" id="PR00846">
    <property type="entry name" value="GLHYDRLASE56"/>
</dbReference>
<keyword evidence="3" id="KW-0326">Glycosidase</keyword>
<evidence type="ECO:0000256" key="1">
    <source>
        <dbReference type="ARBA" id="ARBA00008871"/>
    </source>
</evidence>
<gene>
    <name evidence="4" type="ORF">ANCCAN_18033</name>
</gene>
<dbReference type="InterPro" id="IPR013785">
    <property type="entry name" value="Aldolase_TIM"/>
</dbReference>
<dbReference type="GO" id="GO:0004415">
    <property type="term" value="F:hyalurononglucosaminidase activity"/>
    <property type="evidence" value="ECO:0007669"/>
    <property type="project" value="UniProtKB-UniRule"/>
</dbReference>
<dbReference type="EMBL" id="JOJR01000591">
    <property type="protein sequence ID" value="RCN36083.1"/>
    <property type="molecule type" value="Genomic_DNA"/>
</dbReference>
<dbReference type="Proteomes" id="UP000252519">
    <property type="component" value="Unassembled WGS sequence"/>
</dbReference>
<dbReference type="Gene3D" id="3.20.20.70">
    <property type="entry name" value="Aldolase class I"/>
    <property type="match status" value="1"/>
</dbReference>
<evidence type="ECO:0000256" key="2">
    <source>
        <dbReference type="ARBA" id="ARBA00023157"/>
    </source>
</evidence>
<dbReference type="GO" id="GO:0030214">
    <property type="term" value="P:hyaluronan catabolic process"/>
    <property type="evidence" value="ECO:0007669"/>
    <property type="project" value="TreeGrafter"/>
</dbReference>
<dbReference type="EC" id="3.2.1.35" evidence="3"/>
<keyword evidence="5" id="KW-1185">Reference proteome</keyword>
<comment type="similarity">
    <text evidence="1 3">Belongs to the glycosyl hydrolase 56 family.</text>
</comment>
<protein>
    <recommendedName>
        <fullName evidence="3">Hyaluronidase</fullName>
        <ecNumber evidence="3">3.2.1.35</ecNumber>
    </recommendedName>
</protein>